<keyword evidence="2" id="KW-0732">Signal</keyword>
<protein>
    <recommendedName>
        <fullName evidence="7">Secreted protein</fullName>
    </recommendedName>
</protein>
<evidence type="ECO:0000313" key="5">
    <source>
        <dbReference type="Proteomes" id="UP000246464"/>
    </source>
</evidence>
<proteinExistence type="predicted"/>
<name>A0A2U9BPQ1_SCOMX</name>
<feature type="compositionally biased region" description="Low complexity" evidence="1">
    <location>
        <begin position="53"/>
        <end position="75"/>
    </location>
</feature>
<keyword evidence="5" id="KW-1185">Reference proteome</keyword>
<feature type="signal peptide" evidence="2">
    <location>
        <begin position="1"/>
        <end position="19"/>
    </location>
</feature>
<dbReference type="Proteomes" id="UP000246464">
    <property type="component" value="Chromosome 8"/>
</dbReference>
<evidence type="ECO:0000313" key="6">
    <source>
        <dbReference type="Proteomes" id="UP000438429"/>
    </source>
</evidence>
<dbReference type="EMBL" id="CP026250">
    <property type="protein sequence ID" value="AWP05576.1"/>
    <property type="molecule type" value="Genomic_DNA"/>
</dbReference>
<reference evidence="4 6" key="2">
    <citation type="submission" date="2019-06" db="EMBL/GenBank/DDBJ databases">
        <title>Draft genomes of female and male turbot (Scophthalmus maximus).</title>
        <authorList>
            <person name="Xu H."/>
            <person name="Xu X.-W."/>
            <person name="Shao C."/>
            <person name="Chen S."/>
        </authorList>
    </citation>
    <scope>NUCLEOTIDE SEQUENCE [LARGE SCALE GENOMIC DNA]</scope>
    <source>
        <strain evidence="4">Ysfricsl-2016a</strain>
        <tissue evidence="4">Blood</tissue>
    </source>
</reference>
<feature type="compositionally biased region" description="Basic residues" evidence="1">
    <location>
        <begin position="22"/>
        <end position="36"/>
    </location>
</feature>
<feature type="region of interest" description="Disordered" evidence="1">
    <location>
        <begin position="16"/>
        <end position="92"/>
    </location>
</feature>
<evidence type="ECO:0000256" key="1">
    <source>
        <dbReference type="SAM" id="MobiDB-lite"/>
    </source>
</evidence>
<evidence type="ECO:0008006" key="7">
    <source>
        <dbReference type="Google" id="ProtNLM"/>
    </source>
</evidence>
<feature type="chain" id="PRO_5036052951" description="Secreted protein" evidence="2">
    <location>
        <begin position="20"/>
        <end position="120"/>
    </location>
</feature>
<dbReference type="AlphaFoldDB" id="A0A2U9BPQ1"/>
<evidence type="ECO:0000313" key="3">
    <source>
        <dbReference type="EMBL" id="AWP05576.1"/>
    </source>
</evidence>
<dbReference type="EMBL" id="VEVO01000009">
    <property type="protein sequence ID" value="KAF0037369.1"/>
    <property type="molecule type" value="Genomic_DNA"/>
</dbReference>
<dbReference type="Proteomes" id="UP000438429">
    <property type="component" value="Unassembled WGS sequence"/>
</dbReference>
<evidence type="ECO:0000256" key="2">
    <source>
        <dbReference type="SAM" id="SignalP"/>
    </source>
</evidence>
<gene>
    <name evidence="4" type="ORF">F2P81_010243</name>
    <name evidence="3" type="ORF">SMAX5B_011371</name>
</gene>
<evidence type="ECO:0000313" key="4">
    <source>
        <dbReference type="EMBL" id="KAF0037369.1"/>
    </source>
</evidence>
<reference evidence="3 5" key="1">
    <citation type="submission" date="2017-12" db="EMBL/GenBank/DDBJ databases">
        <title>Integrating genomic resources of turbot (Scophthalmus maximus) in depth evaluation of genetic and physical mapping variation across individuals.</title>
        <authorList>
            <person name="Martinez P."/>
        </authorList>
    </citation>
    <scope>NUCLEOTIDE SEQUENCE [LARGE SCALE GENOMIC DNA]</scope>
</reference>
<organism evidence="3 5">
    <name type="scientific">Scophthalmus maximus</name>
    <name type="common">Turbot</name>
    <name type="synonym">Psetta maxima</name>
    <dbReference type="NCBI Taxonomy" id="52904"/>
    <lineage>
        <taxon>Eukaryota</taxon>
        <taxon>Metazoa</taxon>
        <taxon>Chordata</taxon>
        <taxon>Craniata</taxon>
        <taxon>Vertebrata</taxon>
        <taxon>Euteleostomi</taxon>
        <taxon>Actinopterygii</taxon>
        <taxon>Neopterygii</taxon>
        <taxon>Teleostei</taxon>
        <taxon>Neoteleostei</taxon>
        <taxon>Acanthomorphata</taxon>
        <taxon>Carangaria</taxon>
        <taxon>Pleuronectiformes</taxon>
        <taxon>Pleuronectoidei</taxon>
        <taxon>Scophthalmidae</taxon>
        <taxon>Scophthalmus</taxon>
    </lineage>
</organism>
<sequence>MLSLFARVLVHFASGTALSSPSHRRKKNQAANRRHAPLPQSSCAEEGSRKGVSPLAAAESSLAPVGAAVSAQSGASRRRRRRQELCGADGGSDKMQLRDCLCGVSRCPAVDACQLSDHRV</sequence>
<accession>A0A2U9BPQ1</accession>